<proteinExistence type="predicted"/>
<evidence type="ECO:0000256" key="1">
    <source>
        <dbReference type="SAM" id="Phobius"/>
    </source>
</evidence>
<evidence type="ECO:0000313" key="5">
    <source>
        <dbReference type="Proteomes" id="UP001596122"/>
    </source>
</evidence>
<dbReference type="Proteomes" id="UP001596122">
    <property type="component" value="Unassembled WGS sequence"/>
</dbReference>
<dbReference type="PANTHER" id="PTHR34220">
    <property type="entry name" value="SENSOR HISTIDINE KINASE YPDA"/>
    <property type="match status" value="1"/>
</dbReference>
<feature type="transmembrane region" description="Helical" evidence="1">
    <location>
        <begin position="61"/>
        <end position="79"/>
    </location>
</feature>
<organism evidence="4 5">
    <name type="scientific">Aquipuribacter nitratireducens</name>
    <dbReference type="NCBI Taxonomy" id="650104"/>
    <lineage>
        <taxon>Bacteria</taxon>
        <taxon>Bacillati</taxon>
        <taxon>Actinomycetota</taxon>
        <taxon>Actinomycetes</taxon>
        <taxon>Micrococcales</taxon>
        <taxon>Intrasporangiaceae</taxon>
        <taxon>Aquipuribacter</taxon>
    </lineage>
</organism>
<dbReference type="Pfam" id="PF06580">
    <property type="entry name" value="His_kinase"/>
    <property type="match status" value="1"/>
</dbReference>
<dbReference type="InterPro" id="IPR050640">
    <property type="entry name" value="Bact_2-comp_sensor_kinase"/>
</dbReference>
<keyword evidence="5" id="KW-1185">Reference proteome</keyword>
<accession>A0ABW0GRR2</accession>
<sequence>MNSFVRFGWDLVDEVPRSIRLLAERTPVERVRDPHRDTAPVAAWAQVWAGALPGGTAGQPLLAVLAVAVAALVALAYLAGRRGGPGRRLTSEADRARFDTLHLTALAAPSLRQGLTAAGARPAARHLRALLGTSALAVVVPGELLAWESADTDAAQVVAGRDGAARRLVAPHGHDPLGHAARAVHESRTRVLGSTEVRCGAPRCPLRGAVVAVVAVEDRVLGALVAYSASRPTAPLVQATEEVARWVASQVELADLDLQRTRTAEAELRALRAQISPHFVYNCLAAIAVFVRTDPDRARELLLDFADFTRYAFRREAQFTTLADELRNVERYLVLEQARFGDRLTVDLTVAQEVLQVTLPFLCVQPLVENAVRHGLEAGHGSVRVAVRAEDDGDAALISVDDDGAGADPDVVLAAVEGRGARESIGLGNVDLRLRQVFGDESGLVVDTAPGAGTCVSFRVPKFAAGVRPG</sequence>
<gene>
    <name evidence="4" type="ORF">ACFPJ6_16500</name>
</gene>
<dbReference type="InterPro" id="IPR010559">
    <property type="entry name" value="Sig_transdc_His_kin_internal"/>
</dbReference>
<keyword evidence="1" id="KW-1133">Transmembrane helix</keyword>
<feature type="domain" description="Histidine kinase/HSP90-like ATPase" evidence="2">
    <location>
        <begin position="362"/>
        <end position="462"/>
    </location>
</feature>
<dbReference type="EC" id="2.7.13.3" evidence="4"/>
<comment type="caution">
    <text evidence="4">The sequence shown here is derived from an EMBL/GenBank/DDBJ whole genome shotgun (WGS) entry which is preliminary data.</text>
</comment>
<reference evidence="5" key="1">
    <citation type="journal article" date="2019" name="Int. J. Syst. Evol. Microbiol.">
        <title>The Global Catalogue of Microorganisms (GCM) 10K type strain sequencing project: providing services to taxonomists for standard genome sequencing and annotation.</title>
        <authorList>
            <consortium name="The Broad Institute Genomics Platform"/>
            <consortium name="The Broad Institute Genome Sequencing Center for Infectious Disease"/>
            <person name="Wu L."/>
            <person name="Ma J."/>
        </authorList>
    </citation>
    <scope>NUCLEOTIDE SEQUENCE [LARGE SCALE GENOMIC DNA]</scope>
    <source>
        <strain evidence="5">CCUG 43114</strain>
    </source>
</reference>
<evidence type="ECO:0000313" key="4">
    <source>
        <dbReference type="EMBL" id="MFC5382367.1"/>
    </source>
</evidence>
<feature type="domain" description="Signal transduction histidine kinase internal region" evidence="3">
    <location>
        <begin position="266"/>
        <end position="344"/>
    </location>
</feature>
<evidence type="ECO:0000259" key="3">
    <source>
        <dbReference type="Pfam" id="PF06580"/>
    </source>
</evidence>
<dbReference type="RefSeq" id="WP_340270067.1">
    <property type="nucleotide sequence ID" value="NZ_JBBEOG010000005.1"/>
</dbReference>
<dbReference type="InterPro" id="IPR003594">
    <property type="entry name" value="HATPase_dom"/>
</dbReference>
<dbReference type="Gene3D" id="3.30.565.10">
    <property type="entry name" value="Histidine kinase-like ATPase, C-terminal domain"/>
    <property type="match status" value="1"/>
</dbReference>
<name>A0ABW0GRR2_9MICO</name>
<keyword evidence="1" id="KW-0812">Transmembrane</keyword>
<protein>
    <submittedName>
        <fullName evidence="4">Sensor histidine kinase</fullName>
        <ecNumber evidence="4">2.7.13.3</ecNumber>
    </submittedName>
</protein>
<keyword evidence="4" id="KW-0418">Kinase</keyword>
<keyword evidence="1" id="KW-0472">Membrane</keyword>
<dbReference type="SUPFAM" id="SSF55874">
    <property type="entry name" value="ATPase domain of HSP90 chaperone/DNA topoisomerase II/histidine kinase"/>
    <property type="match status" value="1"/>
</dbReference>
<evidence type="ECO:0000259" key="2">
    <source>
        <dbReference type="Pfam" id="PF02518"/>
    </source>
</evidence>
<dbReference type="EMBL" id="JBHSLD010000025">
    <property type="protein sequence ID" value="MFC5382367.1"/>
    <property type="molecule type" value="Genomic_DNA"/>
</dbReference>
<dbReference type="PANTHER" id="PTHR34220:SF7">
    <property type="entry name" value="SENSOR HISTIDINE KINASE YPDA"/>
    <property type="match status" value="1"/>
</dbReference>
<dbReference type="GO" id="GO:0004673">
    <property type="term" value="F:protein histidine kinase activity"/>
    <property type="evidence" value="ECO:0007669"/>
    <property type="project" value="UniProtKB-EC"/>
</dbReference>
<keyword evidence="4" id="KW-0808">Transferase</keyword>
<dbReference type="InterPro" id="IPR036890">
    <property type="entry name" value="HATPase_C_sf"/>
</dbReference>
<dbReference type="Pfam" id="PF02518">
    <property type="entry name" value="HATPase_c"/>
    <property type="match status" value="1"/>
</dbReference>